<evidence type="ECO:0000313" key="3">
    <source>
        <dbReference type="EMBL" id="ABJ84248.1"/>
    </source>
</evidence>
<dbReference type="InterPro" id="IPR050767">
    <property type="entry name" value="Sel1_AlgK"/>
</dbReference>
<dbReference type="OrthoDB" id="5321503at2"/>
<name>Q01N93_SOLUE</name>
<dbReference type="EMBL" id="CP000473">
    <property type="protein sequence ID" value="ABJ84248.1"/>
    <property type="molecule type" value="Genomic_DNA"/>
</dbReference>
<dbReference type="HOGENOM" id="CLU_000288_36_8_0"/>
<dbReference type="eggNOG" id="COG0790">
    <property type="taxonomic scope" value="Bacteria"/>
</dbReference>
<protein>
    <submittedName>
        <fullName evidence="3">Sel1 domain protein repeat-containing protein</fullName>
    </submittedName>
</protein>
<reference evidence="3" key="1">
    <citation type="submission" date="2006-10" db="EMBL/GenBank/DDBJ databases">
        <title>Complete sequence of Solibacter usitatus Ellin6076.</title>
        <authorList>
            <consortium name="US DOE Joint Genome Institute"/>
            <person name="Copeland A."/>
            <person name="Lucas S."/>
            <person name="Lapidus A."/>
            <person name="Barry K."/>
            <person name="Detter J.C."/>
            <person name="Glavina del Rio T."/>
            <person name="Hammon N."/>
            <person name="Israni S."/>
            <person name="Dalin E."/>
            <person name="Tice H."/>
            <person name="Pitluck S."/>
            <person name="Thompson L.S."/>
            <person name="Brettin T."/>
            <person name="Bruce D."/>
            <person name="Han C."/>
            <person name="Tapia R."/>
            <person name="Gilna P."/>
            <person name="Schmutz J."/>
            <person name="Larimer F."/>
            <person name="Land M."/>
            <person name="Hauser L."/>
            <person name="Kyrpides N."/>
            <person name="Mikhailova N."/>
            <person name="Janssen P.H."/>
            <person name="Kuske C.R."/>
            <person name="Richardson P."/>
        </authorList>
    </citation>
    <scope>NUCLEOTIDE SEQUENCE</scope>
    <source>
        <strain evidence="3">Ellin6076</strain>
    </source>
</reference>
<dbReference type="InterPro" id="IPR011990">
    <property type="entry name" value="TPR-like_helical_dom_sf"/>
</dbReference>
<dbReference type="STRING" id="234267.Acid_3271"/>
<dbReference type="SMART" id="SM00671">
    <property type="entry name" value="SEL1"/>
    <property type="match status" value="6"/>
</dbReference>
<feature type="chain" id="PRO_5004162403" evidence="2">
    <location>
        <begin position="26"/>
        <end position="272"/>
    </location>
</feature>
<dbReference type="Gene3D" id="1.25.40.10">
    <property type="entry name" value="Tetratricopeptide repeat domain"/>
    <property type="match status" value="2"/>
</dbReference>
<feature type="signal peptide" evidence="2">
    <location>
        <begin position="1"/>
        <end position="25"/>
    </location>
</feature>
<evidence type="ECO:0000256" key="1">
    <source>
        <dbReference type="SAM" id="MobiDB-lite"/>
    </source>
</evidence>
<dbReference type="SUPFAM" id="SSF81901">
    <property type="entry name" value="HCP-like"/>
    <property type="match status" value="2"/>
</dbReference>
<keyword evidence="2" id="KW-0732">Signal</keyword>
<sequence precursor="true">MSCFSTRLGILGPVVLSLAAAPAFADTAAGIAAFKNKDYPKAYKEWKAAADAGDAEAQFDLGVLYAQGMGVRRDLTVATSWYRKAAEQGNAEAQFAMGQIYSRGWGVPRDTADALRWFQMANQPDSDGPPTDWTVIEGHGIPQDVKQAAFWYRQAADKGHPEAQYNLAALYASGNGVKRDEEQAARWVSASASQGYATAMSNFGARCAAGNGVAKDDKRAYFWLTLAYLHGDHGAEKLRAAEAAKLTPAEVSEQDRAAQNWKPRMVAANSRQ</sequence>
<dbReference type="AlphaFoldDB" id="Q01N93"/>
<evidence type="ECO:0000256" key="2">
    <source>
        <dbReference type="SAM" id="SignalP"/>
    </source>
</evidence>
<dbReference type="Pfam" id="PF08238">
    <property type="entry name" value="Sel1"/>
    <property type="match status" value="5"/>
</dbReference>
<dbReference type="InParanoid" id="Q01N93"/>
<proteinExistence type="predicted"/>
<gene>
    <name evidence="3" type="ordered locus">Acid_3271</name>
</gene>
<dbReference type="PANTHER" id="PTHR11102:SF160">
    <property type="entry name" value="ERAD-ASSOCIATED E3 UBIQUITIN-PROTEIN LIGASE COMPONENT HRD3"/>
    <property type="match status" value="1"/>
</dbReference>
<accession>Q01N93</accession>
<dbReference type="InterPro" id="IPR006597">
    <property type="entry name" value="Sel1-like"/>
</dbReference>
<dbReference type="PANTHER" id="PTHR11102">
    <property type="entry name" value="SEL-1-LIKE PROTEIN"/>
    <property type="match status" value="1"/>
</dbReference>
<feature type="region of interest" description="Disordered" evidence="1">
    <location>
        <begin position="249"/>
        <end position="272"/>
    </location>
</feature>
<dbReference type="KEGG" id="sus:Acid_3271"/>
<organism evidence="3">
    <name type="scientific">Solibacter usitatus (strain Ellin6076)</name>
    <dbReference type="NCBI Taxonomy" id="234267"/>
    <lineage>
        <taxon>Bacteria</taxon>
        <taxon>Pseudomonadati</taxon>
        <taxon>Acidobacteriota</taxon>
        <taxon>Terriglobia</taxon>
        <taxon>Bryobacterales</taxon>
        <taxon>Solibacteraceae</taxon>
        <taxon>Candidatus Solibacter</taxon>
    </lineage>
</organism>